<sequence length="664" mass="71711">MGTMAELFAGLLEGVSEAVAESTSLQGNHLLELAVPDDAWRQVLCVTYRLERRADVPANSFRLSAQASTPLPFLVQVMTEDQQLINQVDFNGGPPAAAISGSLTSYNGQILHIRMSLDGNPLVFHLDLGQPASAALSGRLLAFTLASRPLPATPENEQWPRSVTRQAFVLGYEDPVTGQITPPCRTMPPALSSSRVRQAFLDLTNLGIRSPKVFPLLSVPTDGAAAQAFRDALGNVDTDAVVAEMHQGRQLTATRTGSGAYTFRFVPDARYTGPRLLLVETYQLTSVPLSYGPGRVIKTFTLLPGERTTMRVSSYRRSSQSIQSTSSVLDSTSDESEREFEQAVTAEQGNSAESSKSFEYNAQASASAKGSWGWGSASASVSGGISGSNSSARQEFAKNLTSAVGKNAARASARREVTVDTSMDMKLEEGEESAVERTIENINTSRTLNFLFRQMNQEYAAVLHLVDVRVAFFSGHSESREEVPLAELDSLLDRVLNVPRTAEVRRQILDLVGATRDLTGNTHPGFVRTQAPDGTELAPAVDPTYTSDYTTPDGRTITLPGIVTAAERHVMRTDGVTVDAFLGEGQGLDAYSTGLQEQALRAQAADNLLKEREADRLQIALEIARDGDQKRAEAFRTLFMPTQIVNQIDHAAVNTAPVNGKPSS</sequence>
<accession>A0A2P8PUC6</accession>
<feature type="compositionally biased region" description="Polar residues" evidence="1">
    <location>
        <begin position="345"/>
        <end position="355"/>
    </location>
</feature>
<evidence type="ECO:0000313" key="2">
    <source>
        <dbReference type="EMBL" id="PSM37623.1"/>
    </source>
</evidence>
<feature type="region of interest" description="Disordered" evidence="1">
    <location>
        <begin position="323"/>
        <end position="355"/>
    </location>
</feature>
<comment type="caution">
    <text evidence="2">The sequence shown here is derived from an EMBL/GenBank/DDBJ whole genome shotgun (WGS) entry which is preliminary data.</text>
</comment>
<dbReference type="AlphaFoldDB" id="A0A2P8PUC6"/>
<proteinExistence type="predicted"/>
<name>A0A2P8PUC6_9ACTN</name>
<evidence type="ECO:0000313" key="3">
    <source>
        <dbReference type="Proteomes" id="UP000240429"/>
    </source>
</evidence>
<dbReference type="EMBL" id="PYBJ01000038">
    <property type="protein sequence ID" value="PSM37623.1"/>
    <property type="molecule type" value="Genomic_DNA"/>
</dbReference>
<evidence type="ECO:0000256" key="1">
    <source>
        <dbReference type="SAM" id="MobiDB-lite"/>
    </source>
</evidence>
<dbReference type="Proteomes" id="UP000240429">
    <property type="component" value="Unassembled WGS sequence"/>
</dbReference>
<keyword evidence="3" id="KW-1185">Reference proteome</keyword>
<protein>
    <submittedName>
        <fullName evidence="2">Uncharacterized protein</fullName>
    </submittedName>
</protein>
<gene>
    <name evidence="2" type="ORF">C6Y14_41435</name>
</gene>
<organism evidence="2 3">
    <name type="scientific">Streptomyces dioscori</name>
    <dbReference type="NCBI Taxonomy" id="2109333"/>
    <lineage>
        <taxon>Bacteria</taxon>
        <taxon>Bacillati</taxon>
        <taxon>Actinomycetota</taxon>
        <taxon>Actinomycetes</taxon>
        <taxon>Kitasatosporales</taxon>
        <taxon>Streptomycetaceae</taxon>
        <taxon>Streptomyces</taxon>
        <taxon>Streptomyces aurantiacus group</taxon>
    </lineage>
</organism>
<reference evidence="2 3" key="1">
    <citation type="submission" date="2018-03" db="EMBL/GenBank/DDBJ databases">
        <title>Streptomyces dioscori sp. nov., a novel endophytic actinobacterium isolated from bulbil of Dioscorea bulbifera L.</title>
        <authorList>
            <person name="Zhikuan W."/>
        </authorList>
    </citation>
    <scope>NUCLEOTIDE SEQUENCE [LARGE SCALE GENOMIC DNA]</scope>
    <source>
        <strain evidence="2 3">A217</strain>
    </source>
</reference>